<dbReference type="SUPFAM" id="SSF48452">
    <property type="entry name" value="TPR-like"/>
    <property type="match status" value="2"/>
</dbReference>
<reference evidence="1 2" key="1">
    <citation type="submission" date="2019-02" db="EMBL/GenBank/DDBJ databases">
        <title>Deep-cultivation of Planctomycetes and their phenomic and genomic characterization uncovers novel biology.</title>
        <authorList>
            <person name="Wiegand S."/>
            <person name="Jogler M."/>
            <person name="Boedeker C."/>
            <person name="Pinto D."/>
            <person name="Vollmers J."/>
            <person name="Rivas-Marin E."/>
            <person name="Kohn T."/>
            <person name="Peeters S.H."/>
            <person name="Heuer A."/>
            <person name="Rast P."/>
            <person name="Oberbeckmann S."/>
            <person name="Bunk B."/>
            <person name="Jeske O."/>
            <person name="Meyerdierks A."/>
            <person name="Storesund J.E."/>
            <person name="Kallscheuer N."/>
            <person name="Luecker S."/>
            <person name="Lage O.M."/>
            <person name="Pohl T."/>
            <person name="Merkel B.J."/>
            <person name="Hornburger P."/>
            <person name="Mueller R.-W."/>
            <person name="Bruemmer F."/>
            <person name="Labrenz M."/>
            <person name="Spormann A.M."/>
            <person name="Op Den Camp H."/>
            <person name="Overmann J."/>
            <person name="Amann R."/>
            <person name="Jetten M.S.M."/>
            <person name="Mascher T."/>
            <person name="Medema M.H."/>
            <person name="Devos D.P."/>
            <person name="Kaster A.-K."/>
            <person name="Ovreas L."/>
            <person name="Rohde M."/>
            <person name="Galperin M.Y."/>
            <person name="Jogler C."/>
        </authorList>
    </citation>
    <scope>NUCLEOTIDE SEQUENCE [LARGE SCALE GENOMIC DNA]</scope>
    <source>
        <strain evidence="1 2">Poly41</strain>
    </source>
</reference>
<gene>
    <name evidence="1" type="ORF">Poly41_56460</name>
</gene>
<dbReference type="OrthoDB" id="243830at2"/>
<dbReference type="Pfam" id="PF13181">
    <property type="entry name" value="TPR_8"/>
    <property type="match status" value="1"/>
</dbReference>
<evidence type="ECO:0000313" key="2">
    <source>
        <dbReference type="Proteomes" id="UP000319143"/>
    </source>
</evidence>
<dbReference type="RefSeq" id="WP_146530424.1">
    <property type="nucleotide sequence ID" value="NZ_SJPV01000013.1"/>
</dbReference>
<dbReference type="Proteomes" id="UP000319143">
    <property type="component" value="Unassembled WGS sequence"/>
</dbReference>
<evidence type="ECO:0000313" key="1">
    <source>
        <dbReference type="EMBL" id="TWU32161.1"/>
    </source>
</evidence>
<keyword evidence="2" id="KW-1185">Reference proteome</keyword>
<dbReference type="InterPro" id="IPR011990">
    <property type="entry name" value="TPR-like_helical_dom_sf"/>
</dbReference>
<protein>
    <submittedName>
        <fullName evidence="1">Anaphase-promoting complex, cyclosome, subunit 3</fullName>
    </submittedName>
</protein>
<dbReference type="AlphaFoldDB" id="A0A5C6D8Q0"/>
<accession>A0A5C6D8Q0</accession>
<dbReference type="Gene3D" id="1.25.40.10">
    <property type="entry name" value="Tetratricopeptide repeat domain"/>
    <property type="match status" value="3"/>
</dbReference>
<organism evidence="1 2">
    <name type="scientific">Novipirellula artificiosorum</name>
    <dbReference type="NCBI Taxonomy" id="2528016"/>
    <lineage>
        <taxon>Bacteria</taxon>
        <taxon>Pseudomonadati</taxon>
        <taxon>Planctomycetota</taxon>
        <taxon>Planctomycetia</taxon>
        <taxon>Pirellulales</taxon>
        <taxon>Pirellulaceae</taxon>
        <taxon>Novipirellula</taxon>
    </lineage>
</organism>
<proteinExistence type="predicted"/>
<sequence>MNVLHYLSPLRWARWMTQFIQAWSVSIPWQYAPQAIPALLLLVVLFVTGMVAYSDATSWRSSLMGRQFKTAWEVDDFATAELVLRRQLKERPEDTELMFRLGLARDAQDEREEASQIMRRLVVTRRNTKAARWLLQNVYLGGKWSDLDTQQQAELGRILKLVHEESPKDMQITNLYANFLLANERMEAAIPLLAELASVQPMQGLRAAAISRQLGQEGQAERLAEKTLELVSNLSAEEPTNASISLAVAQCQIFLNRHRDAVQTVNLAMSRAKTPEDLRTLKGAMGDAIVAYLLYREANPTKDEKQDELRSLQQLQLALQHAPNNPRVLSLVVDRVLAVANEDDEQIRKVRNALISGASPGIGHFIEGTSALVKGDNESGERHLKLAAEMLPNSGAILNNLAVAIATREGSDLEQALKISESAIEQTKDPSPHFYETRGQILAKLERYTKAIPDLERALAVDVLALGAHKALATCYDAIDEKEIADQHRQAAADREEADRKKKE</sequence>
<comment type="caution">
    <text evidence="1">The sequence shown here is derived from an EMBL/GenBank/DDBJ whole genome shotgun (WGS) entry which is preliminary data.</text>
</comment>
<name>A0A5C6D8Q0_9BACT</name>
<dbReference type="EMBL" id="SJPV01000013">
    <property type="protein sequence ID" value="TWU32161.1"/>
    <property type="molecule type" value="Genomic_DNA"/>
</dbReference>
<dbReference type="InterPro" id="IPR019734">
    <property type="entry name" value="TPR_rpt"/>
</dbReference>